<organism evidence="2 3">
    <name type="scientific">Paenibacillus lutimineralis</name>
    <dbReference type="NCBI Taxonomy" id="2707005"/>
    <lineage>
        <taxon>Bacteria</taxon>
        <taxon>Bacillati</taxon>
        <taxon>Bacillota</taxon>
        <taxon>Bacilli</taxon>
        <taxon>Bacillales</taxon>
        <taxon>Paenibacillaceae</taxon>
        <taxon>Paenibacillus</taxon>
    </lineage>
</organism>
<dbReference type="KEGG" id="plut:EI981_24080"/>
<feature type="transmembrane region" description="Helical" evidence="1">
    <location>
        <begin position="32"/>
        <end position="53"/>
    </location>
</feature>
<keyword evidence="1" id="KW-0472">Membrane</keyword>
<dbReference type="AlphaFoldDB" id="A0A3S9V3U8"/>
<sequence length="102" mass="10836">MRTNRSNGFAVILIALGALILLGKLSPLLGSVLGGLFGILFAVAMVALGYYGIRRGNAFFGWIVLFFGILSLISKLAWLIIPAIGIGIIIYGVSLLRGNHGY</sequence>
<dbReference type="EMBL" id="CP034346">
    <property type="protein sequence ID" value="AZS17216.1"/>
    <property type="molecule type" value="Genomic_DNA"/>
</dbReference>
<feature type="transmembrane region" description="Helical" evidence="1">
    <location>
        <begin position="60"/>
        <end position="93"/>
    </location>
</feature>
<feature type="transmembrane region" description="Helical" evidence="1">
    <location>
        <begin position="7"/>
        <end position="26"/>
    </location>
</feature>
<name>A0A3S9V3U8_9BACL</name>
<gene>
    <name evidence="2" type="ORF">EI981_24080</name>
</gene>
<reference evidence="3" key="1">
    <citation type="submission" date="2018-12" db="EMBL/GenBank/DDBJ databases">
        <title>Complete genome sequence of Paenibacillus sp. MBLB1234.</title>
        <authorList>
            <person name="Nam Y.-D."/>
            <person name="Kang J."/>
            <person name="Chung W.-H."/>
            <person name="Park Y.S."/>
        </authorList>
    </citation>
    <scope>NUCLEOTIDE SEQUENCE [LARGE SCALE GENOMIC DNA]</scope>
    <source>
        <strain evidence="3">MBLB1234</strain>
    </source>
</reference>
<keyword evidence="3" id="KW-1185">Reference proteome</keyword>
<dbReference type="OrthoDB" id="2679996at2"/>
<keyword evidence="1" id="KW-1133">Transmembrane helix</keyword>
<proteinExistence type="predicted"/>
<evidence type="ECO:0000256" key="1">
    <source>
        <dbReference type="SAM" id="Phobius"/>
    </source>
</evidence>
<dbReference type="RefSeq" id="WP_127002570.1">
    <property type="nucleotide sequence ID" value="NZ_CP034346.1"/>
</dbReference>
<evidence type="ECO:0000313" key="2">
    <source>
        <dbReference type="EMBL" id="AZS17216.1"/>
    </source>
</evidence>
<accession>A0A3S9V3U8</accession>
<evidence type="ECO:0000313" key="3">
    <source>
        <dbReference type="Proteomes" id="UP000270678"/>
    </source>
</evidence>
<protein>
    <submittedName>
        <fullName evidence="2">Uncharacterized protein</fullName>
    </submittedName>
</protein>
<keyword evidence="1" id="KW-0812">Transmembrane</keyword>
<dbReference type="Proteomes" id="UP000270678">
    <property type="component" value="Chromosome"/>
</dbReference>